<accession>I0L3Z3</accession>
<dbReference type="AlphaFoldDB" id="I0L3Z3"/>
<dbReference type="STRING" id="1150864.MILUP08_43450"/>
<evidence type="ECO:0000313" key="1">
    <source>
        <dbReference type="EMBL" id="CCH18540.1"/>
    </source>
</evidence>
<keyword evidence="2" id="KW-1185">Reference proteome</keyword>
<dbReference type="Proteomes" id="UP000003448">
    <property type="component" value="Unassembled WGS sequence"/>
</dbReference>
<gene>
    <name evidence="1" type="ORF">MILUP08_43450</name>
</gene>
<reference evidence="2" key="1">
    <citation type="journal article" date="2012" name="J. Bacteriol.">
        <title>Genome Sequence of Micromonospora lupini Lupac 08, Isolated from Root Nodules of Lupinus angustifolius.</title>
        <authorList>
            <person name="Alonso-Vega P."/>
            <person name="Normand P."/>
            <person name="Bacigalupe R."/>
            <person name="Pujic P."/>
            <person name="Lajus A."/>
            <person name="Vallenet D."/>
            <person name="Carro L."/>
            <person name="Coll P."/>
            <person name="Trujillo M.E."/>
        </authorList>
    </citation>
    <scope>NUCLEOTIDE SEQUENCE [LARGE SCALE GENOMIC DNA]</scope>
    <source>
        <strain evidence="2">Lupac 08</strain>
    </source>
</reference>
<protein>
    <submittedName>
        <fullName evidence="1">Uncharacterized protein</fullName>
    </submittedName>
</protein>
<organism evidence="1 2">
    <name type="scientific">Micromonospora lupini str. Lupac 08</name>
    <dbReference type="NCBI Taxonomy" id="1150864"/>
    <lineage>
        <taxon>Bacteria</taxon>
        <taxon>Bacillati</taxon>
        <taxon>Actinomycetota</taxon>
        <taxon>Actinomycetes</taxon>
        <taxon>Micromonosporales</taxon>
        <taxon>Micromonosporaceae</taxon>
        <taxon>Micromonospora</taxon>
    </lineage>
</organism>
<dbReference type="EMBL" id="CAIE01000026">
    <property type="protein sequence ID" value="CCH18540.1"/>
    <property type="molecule type" value="Genomic_DNA"/>
</dbReference>
<proteinExistence type="predicted"/>
<name>I0L3Z3_9ACTN</name>
<evidence type="ECO:0000313" key="2">
    <source>
        <dbReference type="Proteomes" id="UP000003448"/>
    </source>
</evidence>
<comment type="caution">
    <text evidence="1">The sequence shown here is derived from an EMBL/GenBank/DDBJ whole genome shotgun (WGS) entry which is preliminary data.</text>
</comment>
<sequence length="29" mass="3263">MSGRTLETFIRRLSTAAQLTRLFSGSFQS</sequence>